<sequence length="344" mass="38742">MSDLTSCFPDQTTLEGLAHMALGHVEREYPNLVTHMMRGAHDIAAPSTLHPIFYGSLDWHSCVHSYWLLVRVSRLYPTSEIAARVQALLQRNITTEKVAGELAYFQAPGRDGFERPYGWAWFLKLVAELETSPHEAMQQAAQTLAPLIRFMTQAFLEFWPKQTYPIRTGTHYNSAFAGVMALEYARMPHQPPERTALEQVLCRRAREWFDGDRGAQAWEPGGDEFLSPTLIEALYMAHALEPEAFRNWFDAFLPALASGQPETLFIPAVVSDRSDGKIAHLDGLNLSRAWCFRSLAARLGQEHPARLRMQKSAETHLAAALSHLGEDYMGEHWLATLALLALEA</sequence>
<organism evidence="1 2">
    <name type="scientific">Kushneria marisflavi</name>
    <dbReference type="NCBI Taxonomy" id="157779"/>
    <lineage>
        <taxon>Bacteria</taxon>
        <taxon>Pseudomonadati</taxon>
        <taxon>Pseudomonadota</taxon>
        <taxon>Gammaproteobacteria</taxon>
        <taxon>Oceanospirillales</taxon>
        <taxon>Halomonadaceae</taxon>
        <taxon>Kushneria</taxon>
    </lineage>
</organism>
<evidence type="ECO:0000313" key="1">
    <source>
        <dbReference type="EMBL" id="ART63132.1"/>
    </source>
</evidence>
<dbReference type="KEGG" id="kma:B9H00_08755"/>
<name>A0A240UQ14_9GAMM</name>
<accession>A0A240UQ14</accession>
<dbReference type="Pfam" id="PF11199">
    <property type="entry name" value="DUF2891"/>
    <property type="match status" value="1"/>
</dbReference>
<reference evidence="1 2" key="1">
    <citation type="submission" date="2017-05" db="EMBL/GenBank/DDBJ databases">
        <authorList>
            <person name="Song R."/>
            <person name="Chenine A.L."/>
            <person name="Ruprecht R.M."/>
        </authorList>
    </citation>
    <scope>NUCLEOTIDE SEQUENCE [LARGE SCALE GENOMIC DNA]</scope>
    <source>
        <strain evidence="1">SW32</strain>
    </source>
</reference>
<evidence type="ECO:0000313" key="2">
    <source>
        <dbReference type="Proteomes" id="UP000194457"/>
    </source>
</evidence>
<dbReference type="InterPro" id="IPR021365">
    <property type="entry name" value="DUF2891"/>
</dbReference>
<protein>
    <submittedName>
        <fullName evidence="1">Uncharacterized protein</fullName>
    </submittedName>
</protein>
<keyword evidence="2" id="KW-1185">Reference proteome</keyword>
<gene>
    <name evidence="1" type="ORF">B9H00_08755</name>
</gene>
<dbReference type="Proteomes" id="UP000194457">
    <property type="component" value="Chromosome"/>
</dbReference>
<dbReference type="RefSeq" id="WP_211329593.1">
    <property type="nucleotide sequence ID" value="NZ_CP021358.1"/>
</dbReference>
<dbReference type="EMBL" id="CP021358">
    <property type="protein sequence ID" value="ART63132.1"/>
    <property type="molecule type" value="Genomic_DNA"/>
</dbReference>
<dbReference type="AlphaFoldDB" id="A0A240UQ14"/>
<proteinExistence type="predicted"/>